<keyword evidence="2 7" id="KW-0349">Heme</keyword>
<dbReference type="Proteomes" id="UP001651690">
    <property type="component" value="Unassembled WGS sequence"/>
</dbReference>
<dbReference type="Gene3D" id="1.10.630.10">
    <property type="entry name" value="Cytochrome P450"/>
    <property type="match status" value="1"/>
</dbReference>
<gene>
    <name evidence="8" type="ORF">NM203_08035</name>
</gene>
<evidence type="ECO:0000256" key="4">
    <source>
        <dbReference type="ARBA" id="ARBA00023002"/>
    </source>
</evidence>
<dbReference type="PANTHER" id="PTHR46696:SF1">
    <property type="entry name" value="CYTOCHROME P450 YJIB-RELATED"/>
    <property type="match status" value="1"/>
</dbReference>
<name>A0ABT1LZ07_9MYCO</name>
<protein>
    <submittedName>
        <fullName evidence="8">Cytochrome P450</fullName>
    </submittedName>
</protein>
<keyword evidence="3 7" id="KW-0479">Metal-binding</keyword>
<dbReference type="InterPro" id="IPR036396">
    <property type="entry name" value="Cyt_P450_sf"/>
</dbReference>
<dbReference type="SUPFAM" id="SSF48264">
    <property type="entry name" value="Cytochrome P450"/>
    <property type="match status" value="1"/>
</dbReference>
<keyword evidence="5 7" id="KW-0408">Iron</keyword>
<dbReference type="RefSeq" id="WP_255059311.1">
    <property type="nucleotide sequence ID" value="NZ_JANDBD010000003.1"/>
</dbReference>
<dbReference type="EMBL" id="JANDBD010000003">
    <property type="protein sequence ID" value="MCP9272134.1"/>
    <property type="molecule type" value="Genomic_DNA"/>
</dbReference>
<dbReference type="InterPro" id="IPR017972">
    <property type="entry name" value="Cyt_P450_CS"/>
</dbReference>
<evidence type="ECO:0000313" key="8">
    <source>
        <dbReference type="EMBL" id="MCP9272134.1"/>
    </source>
</evidence>
<evidence type="ECO:0000256" key="1">
    <source>
        <dbReference type="ARBA" id="ARBA00010617"/>
    </source>
</evidence>
<keyword evidence="9" id="KW-1185">Reference proteome</keyword>
<dbReference type="PANTHER" id="PTHR46696">
    <property type="entry name" value="P450, PUTATIVE (EUROFUNG)-RELATED"/>
    <property type="match status" value="1"/>
</dbReference>
<evidence type="ECO:0000313" key="9">
    <source>
        <dbReference type="Proteomes" id="UP001651690"/>
    </source>
</evidence>
<evidence type="ECO:0000256" key="7">
    <source>
        <dbReference type="RuleBase" id="RU000461"/>
    </source>
</evidence>
<keyword evidence="6 7" id="KW-0503">Monooxygenase</keyword>
<evidence type="ECO:0000256" key="5">
    <source>
        <dbReference type="ARBA" id="ARBA00023004"/>
    </source>
</evidence>
<sequence length="383" mass="42030">MNESQFPADEVGLDLTEATMALAERPAHRFEIDGRVTWLLTRHDDIRQLLTDPRFSRAELAKPGNHDSISMMDPPDHSRVRSIVVRAFSARRITALRERTEAIAAALIDDMLRHGPPVDLIEAFCLPLPVTVISELLGVPDSDRERFAQWSRDLMSTADPSRVVSAEEDLDHYMKALIETKRAAPADDLLGVMIAARDDEQRLDEQEMVDLAAGVLVGGHETTATQLANFTYRLLENPGLADSLRRDPQQMPSAIEELLRLTPLGSGVAGTFGQMATEDLVIAGVNVRAGEIVVGASAIANRQHDVFPDPDQVGLDRNPNPHIAFGHGAHHCLGAPLARMELDVGLSALLARIPTLTFAIERDDLPWRTNSAVRGLLSLPVTW</sequence>
<organism evidence="8 9">
    <name type="scientific">Mycolicibacterium arenosum</name>
    <dbReference type="NCBI Taxonomy" id="2952157"/>
    <lineage>
        <taxon>Bacteria</taxon>
        <taxon>Bacillati</taxon>
        <taxon>Actinomycetota</taxon>
        <taxon>Actinomycetes</taxon>
        <taxon>Mycobacteriales</taxon>
        <taxon>Mycobacteriaceae</taxon>
        <taxon>Mycolicibacterium</taxon>
    </lineage>
</organism>
<comment type="caution">
    <text evidence="8">The sequence shown here is derived from an EMBL/GenBank/DDBJ whole genome shotgun (WGS) entry which is preliminary data.</text>
</comment>
<evidence type="ECO:0000256" key="2">
    <source>
        <dbReference type="ARBA" id="ARBA00022617"/>
    </source>
</evidence>
<dbReference type="Pfam" id="PF00067">
    <property type="entry name" value="p450"/>
    <property type="match status" value="1"/>
</dbReference>
<comment type="similarity">
    <text evidence="1 7">Belongs to the cytochrome P450 family.</text>
</comment>
<evidence type="ECO:0000256" key="3">
    <source>
        <dbReference type="ARBA" id="ARBA00022723"/>
    </source>
</evidence>
<accession>A0ABT1LZ07</accession>
<keyword evidence="4 7" id="KW-0560">Oxidoreductase</keyword>
<dbReference type="PROSITE" id="PS00086">
    <property type="entry name" value="CYTOCHROME_P450"/>
    <property type="match status" value="1"/>
</dbReference>
<dbReference type="InterPro" id="IPR001128">
    <property type="entry name" value="Cyt_P450"/>
</dbReference>
<dbReference type="CDD" id="cd11031">
    <property type="entry name" value="Cyp158A-like"/>
    <property type="match status" value="1"/>
</dbReference>
<reference evidence="8 9" key="1">
    <citation type="submission" date="2022-06" db="EMBL/GenBank/DDBJ databases">
        <title>Mycolicibacterium sp. CAU 1645 isolated from seawater.</title>
        <authorList>
            <person name="Kim W."/>
        </authorList>
    </citation>
    <scope>NUCLEOTIDE SEQUENCE [LARGE SCALE GENOMIC DNA]</scope>
    <source>
        <strain evidence="8 9">CAU 1645</strain>
    </source>
</reference>
<evidence type="ECO:0000256" key="6">
    <source>
        <dbReference type="ARBA" id="ARBA00023033"/>
    </source>
</evidence>
<dbReference type="PRINTS" id="PR00359">
    <property type="entry name" value="BP450"/>
</dbReference>
<dbReference type="PRINTS" id="PR00385">
    <property type="entry name" value="P450"/>
</dbReference>
<proteinExistence type="inferred from homology"/>
<dbReference type="InterPro" id="IPR002397">
    <property type="entry name" value="Cyt_P450_B"/>
</dbReference>